<evidence type="ECO:0000313" key="2">
    <source>
        <dbReference type="Proteomes" id="UP000077266"/>
    </source>
</evidence>
<proteinExistence type="predicted"/>
<accession>A0A165J3B6</accession>
<protein>
    <submittedName>
        <fullName evidence="1">Uncharacterized protein</fullName>
    </submittedName>
</protein>
<evidence type="ECO:0000313" key="1">
    <source>
        <dbReference type="EMBL" id="KZV94272.1"/>
    </source>
</evidence>
<reference evidence="1 2" key="1">
    <citation type="journal article" date="2016" name="Mol. Biol. Evol.">
        <title>Comparative Genomics of Early-Diverging Mushroom-Forming Fungi Provides Insights into the Origins of Lignocellulose Decay Capabilities.</title>
        <authorList>
            <person name="Nagy L.G."/>
            <person name="Riley R."/>
            <person name="Tritt A."/>
            <person name="Adam C."/>
            <person name="Daum C."/>
            <person name="Floudas D."/>
            <person name="Sun H."/>
            <person name="Yadav J.S."/>
            <person name="Pangilinan J."/>
            <person name="Larsson K.H."/>
            <person name="Matsuura K."/>
            <person name="Barry K."/>
            <person name="Labutti K."/>
            <person name="Kuo R."/>
            <person name="Ohm R.A."/>
            <person name="Bhattacharya S.S."/>
            <person name="Shirouzu T."/>
            <person name="Yoshinaga Y."/>
            <person name="Martin F.M."/>
            <person name="Grigoriev I.V."/>
            <person name="Hibbett D.S."/>
        </authorList>
    </citation>
    <scope>NUCLEOTIDE SEQUENCE [LARGE SCALE GENOMIC DNA]</scope>
    <source>
        <strain evidence="1 2">HHB12029</strain>
    </source>
</reference>
<dbReference type="AlphaFoldDB" id="A0A165J3B6"/>
<dbReference type="EMBL" id="KV425975">
    <property type="protein sequence ID" value="KZV94272.1"/>
    <property type="molecule type" value="Genomic_DNA"/>
</dbReference>
<sequence>MYLYYCTSEIGVEETAYEERMSETAEARESASLYEAMESSNVIKMAEVEER</sequence>
<name>A0A165J3B6_EXIGL</name>
<gene>
    <name evidence="1" type="ORF">EXIGLDRAFT_737164</name>
</gene>
<dbReference type="InParanoid" id="A0A165J3B6"/>
<organism evidence="1 2">
    <name type="scientific">Exidia glandulosa HHB12029</name>
    <dbReference type="NCBI Taxonomy" id="1314781"/>
    <lineage>
        <taxon>Eukaryota</taxon>
        <taxon>Fungi</taxon>
        <taxon>Dikarya</taxon>
        <taxon>Basidiomycota</taxon>
        <taxon>Agaricomycotina</taxon>
        <taxon>Agaricomycetes</taxon>
        <taxon>Auriculariales</taxon>
        <taxon>Exidiaceae</taxon>
        <taxon>Exidia</taxon>
    </lineage>
</organism>
<keyword evidence="2" id="KW-1185">Reference proteome</keyword>
<dbReference type="Proteomes" id="UP000077266">
    <property type="component" value="Unassembled WGS sequence"/>
</dbReference>